<keyword evidence="1" id="KW-0238">DNA-binding</keyword>
<dbReference type="RefSeq" id="WP_245904782.1">
    <property type="nucleotide sequence ID" value="NZ_QJTE01000003.1"/>
</dbReference>
<dbReference type="InterPro" id="IPR047057">
    <property type="entry name" value="MerR_fam"/>
</dbReference>
<evidence type="ECO:0000259" key="3">
    <source>
        <dbReference type="PROSITE" id="PS50937"/>
    </source>
</evidence>
<dbReference type="Gene3D" id="1.10.1660.10">
    <property type="match status" value="1"/>
</dbReference>
<evidence type="ECO:0000313" key="4">
    <source>
        <dbReference type="EMBL" id="PYE83997.1"/>
    </source>
</evidence>
<feature type="compositionally biased region" description="Acidic residues" evidence="2">
    <location>
        <begin position="125"/>
        <end position="138"/>
    </location>
</feature>
<reference evidence="4 5" key="1">
    <citation type="submission" date="2018-06" db="EMBL/GenBank/DDBJ databases">
        <title>Genomic Encyclopedia of Type Strains, Phase III (KMG-III): the genomes of soil and plant-associated and newly described type strains.</title>
        <authorList>
            <person name="Whitman W."/>
        </authorList>
    </citation>
    <scope>NUCLEOTIDE SEQUENCE [LARGE SCALE GENOMIC DNA]</scope>
    <source>
        <strain evidence="4 5">CECT 9025</strain>
    </source>
</reference>
<name>A0A318SVX8_9RHOB</name>
<gene>
    <name evidence="4" type="ORF">DFP88_103360</name>
</gene>
<dbReference type="PROSITE" id="PS50937">
    <property type="entry name" value="HTH_MERR_2"/>
    <property type="match status" value="1"/>
</dbReference>
<dbReference type="SUPFAM" id="SSF46955">
    <property type="entry name" value="Putative DNA-binding domain"/>
    <property type="match status" value="1"/>
</dbReference>
<proteinExistence type="predicted"/>
<accession>A0A318SVX8</accession>
<feature type="compositionally biased region" description="Low complexity" evidence="2">
    <location>
        <begin position="104"/>
        <end position="124"/>
    </location>
</feature>
<dbReference type="Pfam" id="PF13411">
    <property type="entry name" value="MerR_1"/>
    <property type="match status" value="1"/>
</dbReference>
<organism evidence="4 5">
    <name type="scientific">Pseudoroseicyclus aestuarii</name>
    <dbReference type="NCBI Taxonomy" id="1795041"/>
    <lineage>
        <taxon>Bacteria</taxon>
        <taxon>Pseudomonadati</taxon>
        <taxon>Pseudomonadota</taxon>
        <taxon>Alphaproteobacteria</taxon>
        <taxon>Rhodobacterales</taxon>
        <taxon>Paracoccaceae</taxon>
        <taxon>Pseudoroseicyclus</taxon>
    </lineage>
</organism>
<dbReference type="CDD" id="cd04765">
    <property type="entry name" value="HTH_MlrA-like_sg2"/>
    <property type="match status" value="1"/>
</dbReference>
<sequence>MAKSAEAFRTISEVAEALGTQAHVLRFWETKFTQVAPVKRAGGRRYYRPEDLVLLAGIKALLHDQGMTIKGVQKLLREKGVRHVAEQGTDYLADKALPEAAGAQIAPAPDQAAPPAEPPVAAEPEATDELPSPEDGAVEEAPAAPSVADAAAEPARATQMDAPVVRILPLDEQSREHLELSLRSPLFTPPHMQATAPLPDWGGPDRADERPRDSAALTQDGPSGDPAAEVAAMPPAAPSERRPAAMPPLPDAAAPFPGPLSRLIRAKPSALAAQAEALVPLAGRLRQLRGALGDVTAPSGGSTER</sequence>
<feature type="region of interest" description="Disordered" evidence="2">
    <location>
        <begin position="104"/>
        <end position="158"/>
    </location>
</feature>
<dbReference type="PANTHER" id="PTHR30204">
    <property type="entry name" value="REDOX-CYCLING DRUG-SENSING TRANSCRIPTIONAL ACTIVATOR SOXR"/>
    <property type="match status" value="1"/>
</dbReference>
<dbReference type="AlphaFoldDB" id="A0A318SVX8"/>
<dbReference type="SMART" id="SM00422">
    <property type="entry name" value="HTH_MERR"/>
    <property type="match status" value="1"/>
</dbReference>
<feature type="region of interest" description="Disordered" evidence="2">
    <location>
        <begin position="183"/>
        <end position="259"/>
    </location>
</feature>
<evidence type="ECO:0000256" key="2">
    <source>
        <dbReference type="SAM" id="MobiDB-lite"/>
    </source>
</evidence>
<dbReference type="PANTHER" id="PTHR30204:SF15">
    <property type="entry name" value="BLL5018 PROTEIN"/>
    <property type="match status" value="1"/>
</dbReference>
<evidence type="ECO:0000256" key="1">
    <source>
        <dbReference type="ARBA" id="ARBA00023125"/>
    </source>
</evidence>
<dbReference type="EMBL" id="QJTE01000003">
    <property type="protein sequence ID" value="PYE83997.1"/>
    <property type="molecule type" value="Genomic_DNA"/>
</dbReference>
<feature type="domain" description="HTH merR-type" evidence="3">
    <location>
        <begin position="10"/>
        <end position="78"/>
    </location>
</feature>
<evidence type="ECO:0000313" key="5">
    <source>
        <dbReference type="Proteomes" id="UP000248311"/>
    </source>
</evidence>
<dbReference type="InterPro" id="IPR000551">
    <property type="entry name" value="MerR-type_HTH_dom"/>
</dbReference>
<dbReference type="GO" id="GO:0003700">
    <property type="term" value="F:DNA-binding transcription factor activity"/>
    <property type="evidence" value="ECO:0007669"/>
    <property type="project" value="InterPro"/>
</dbReference>
<feature type="compositionally biased region" description="Basic and acidic residues" evidence="2">
    <location>
        <begin position="203"/>
        <end position="213"/>
    </location>
</feature>
<dbReference type="GO" id="GO:0003677">
    <property type="term" value="F:DNA binding"/>
    <property type="evidence" value="ECO:0007669"/>
    <property type="project" value="UniProtKB-KW"/>
</dbReference>
<dbReference type="Proteomes" id="UP000248311">
    <property type="component" value="Unassembled WGS sequence"/>
</dbReference>
<feature type="compositionally biased region" description="Low complexity" evidence="2">
    <location>
        <begin position="139"/>
        <end position="157"/>
    </location>
</feature>
<keyword evidence="5" id="KW-1185">Reference proteome</keyword>
<protein>
    <submittedName>
        <fullName evidence="4">MerR-like DNA binding protein</fullName>
    </submittedName>
</protein>
<dbReference type="InterPro" id="IPR009061">
    <property type="entry name" value="DNA-bd_dom_put_sf"/>
</dbReference>
<comment type="caution">
    <text evidence="4">The sequence shown here is derived from an EMBL/GenBank/DDBJ whole genome shotgun (WGS) entry which is preliminary data.</text>
</comment>